<proteinExistence type="predicted"/>
<dbReference type="AlphaFoldDB" id="A0A348WPW4"/>
<dbReference type="EMBL" id="DMUP01000168">
    <property type="protein sequence ID" value="HAR56576.1"/>
    <property type="molecule type" value="Genomic_DNA"/>
</dbReference>
<dbReference type="RefSeq" id="WP_006955569.1">
    <property type="nucleotide sequence ID" value="NZ_DAIRLQ010000006.1"/>
</dbReference>
<dbReference type="Proteomes" id="UP000262878">
    <property type="component" value="Unassembled WGS sequence"/>
</dbReference>
<organism evidence="1 2">
    <name type="scientific">Idiomarina baltica</name>
    <dbReference type="NCBI Taxonomy" id="190892"/>
    <lineage>
        <taxon>Bacteria</taxon>
        <taxon>Pseudomonadati</taxon>
        <taxon>Pseudomonadota</taxon>
        <taxon>Gammaproteobacteria</taxon>
        <taxon>Alteromonadales</taxon>
        <taxon>Idiomarinaceae</taxon>
        <taxon>Idiomarina</taxon>
    </lineage>
</organism>
<evidence type="ECO:0000313" key="1">
    <source>
        <dbReference type="EMBL" id="HAR56576.1"/>
    </source>
</evidence>
<sequence length="60" mass="6608">MQPIATRARRVSVSIDRDQLLKLMQSQALVACDLKACDETSQACLKQLVLECSKQTLNSG</sequence>
<reference evidence="1 2" key="1">
    <citation type="journal article" date="2018" name="Nat. Biotechnol.">
        <title>A standardized bacterial taxonomy based on genome phylogeny substantially revises the tree of life.</title>
        <authorList>
            <person name="Parks D.H."/>
            <person name="Chuvochina M."/>
            <person name="Waite D.W."/>
            <person name="Rinke C."/>
            <person name="Skarshewski A."/>
            <person name="Chaumeil P.A."/>
            <person name="Hugenholtz P."/>
        </authorList>
    </citation>
    <scope>NUCLEOTIDE SEQUENCE [LARGE SCALE GENOMIC DNA]</scope>
    <source>
        <strain evidence="1">UBA9360</strain>
    </source>
</reference>
<comment type="caution">
    <text evidence="1">The sequence shown here is derived from an EMBL/GenBank/DDBJ whole genome shotgun (WGS) entry which is preliminary data.</text>
</comment>
<dbReference type="STRING" id="314276.OS145_01287"/>
<name>A0A348WPW4_9GAMM</name>
<gene>
    <name evidence="1" type="ORF">DCR58_07295</name>
</gene>
<evidence type="ECO:0000313" key="2">
    <source>
        <dbReference type="Proteomes" id="UP000262878"/>
    </source>
</evidence>
<accession>A0A348WPW4</accession>
<protein>
    <submittedName>
        <fullName evidence="1">Uncharacterized protein</fullName>
    </submittedName>
</protein>